<comment type="caution">
    <text evidence="1">The sequence shown here is derived from an EMBL/GenBank/DDBJ whole genome shotgun (WGS) entry which is preliminary data.</text>
</comment>
<name>A0A821U942_9NEOP</name>
<dbReference type="PRINTS" id="PR00080">
    <property type="entry name" value="SDRFAMILY"/>
</dbReference>
<keyword evidence="2" id="KW-1185">Reference proteome</keyword>
<dbReference type="InterPro" id="IPR036291">
    <property type="entry name" value="NAD(P)-bd_dom_sf"/>
</dbReference>
<dbReference type="InterPro" id="IPR002347">
    <property type="entry name" value="SDR_fam"/>
</dbReference>
<dbReference type="Gene3D" id="3.40.50.720">
    <property type="entry name" value="NAD(P)-binding Rossmann-like Domain"/>
    <property type="match status" value="1"/>
</dbReference>
<dbReference type="Proteomes" id="UP000663880">
    <property type="component" value="Unassembled WGS sequence"/>
</dbReference>
<dbReference type="PRINTS" id="PR00081">
    <property type="entry name" value="GDHRDH"/>
</dbReference>
<dbReference type="SUPFAM" id="SSF51735">
    <property type="entry name" value="NAD(P)-binding Rossmann-fold domains"/>
    <property type="match status" value="1"/>
</dbReference>
<dbReference type="AlphaFoldDB" id="A0A821U942"/>
<evidence type="ECO:0000313" key="1">
    <source>
        <dbReference type="EMBL" id="CAF4885988.1"/>
    </source>
</evidence>
<reference evidence="1" key="1">
    <citation type="submission" date="2021-02" db="EMBL/GenBank/DDBJ databases">
        <authorList>
            <person name="Steward A R."/>
        </authorList>
    </citation>
    <scope>NUCLEOTIDE SEQUENCE</scope>
</reference>
<organism evidence="1 2">
    <name type="scientific">Pieris macdunnoughi</name>
    <dbReference type="NCBI Taxonomy" id="345717"/>
    <lineage>
        <taxon>Eukaryota</taxon>
        <taxon>Metazoa</taxon>
        <taxon>Ecdysozoa</taxon>
        <taxon>Arthropoda</taxon>
        <taxon>Hexapoda</taxon>
        <taxon>Insecta</taxon>
        <taxon>Pterygota</taxon>
        <taxon>Neoptera</taxon>
        <taxon>Endopterygota</taxon>
        <taxon>Lepidoptera</taxon>
        <taxon>Glossata</taxon>
        <taxon>Ditrysia</taxon>
        <taxon>Papilionoidea</taxon>
        <taxon>Pieridae</taxon>
        <taxon>Pierinae</taxon>
        <taxon>Pieris</taxon>
    </lineage>
</organism>
<dbReference type="OrthoDB" id="47007at2759"/>
<dbReference type="PANTHER" id="PTHR43975:SF2">
    <property type="entry name" value="EG:BACR7A4.14 PROTEIN-RELATED"/>
    <property type="match status" value="1"/>
</dbReference>
<protein>
    <submittedName>
        <fullName evidence="1">Uncharacterized protein</fullName>
    </submittedName>
</protein>
<accession>A0A821U942</accession>
<dbReference type="EMBL" id="CAJOBZ010000029">
    <property type="protein sequence ID" value="CAF4885988.1"/>
    <property type="molecule type" value="Genomic_DNA"/>
</dbReference>
<dbReference type="Pfam" id="PF13561">
    <property type="entry name" value="adh_short_C2"/>
    <property type="match status" value="1"/>
</dbReference>
<dbReference type="FunFam" id="3.40.50.720:FF:000084">
    <property type="entry name" value="Short-chain dehydrogenase reductase"/>
    <property type="match status" value="1"/>
</dbReference>
<evidence type="ECO:0000313" key="2">
    <source>
        <dbReference type="Proteomes" id="UP000663880"/>
    </source>
</evidence>
<proteinExistence type="predicted"/>
<dbReference type="PANTHER" id="PTHR43975">
    <property type="entry name" value="ZGC:101858"/>
    <property type="match status" value="1"/>
</dbReference>
<gene>
    <name evidence="1" type="ORF">PMACD_LOCUS10034</name>
</gene>
<sequence length="251" mass="26632">MSFVNKVLLVTGAGSGIGAGTAIKFAKEGANVAIVGRNIDKLKRIAEKCEKIGPKPLIIQSDVSHDESASRIINEVIATFKKLDVLVNNAGVLKFGTILKGNLLEAYDTTMVVNVRAPINLTSIAAPHLVKTKGNIINISSLAGTTAPEKPPTSAYHISKAALSHFSRCAALELAKHGVRVNTISPGPVKTDLMDNAGIGHVKFDDMAKTLPLQRWTEPEEIADLILYVASDKAKSITGSNFVSDNGNLLI</sequence>